<gene>
    <name evidence="1" type="ORF">ACFODZ_00700</name>
</gene>
<comment type="caution">
    <text evidence="1">The sequence shown here is derived from an EMBL/GenBank/DDBJ whole genome shotgun (WGS) entry which is preliminary data.</text>
</comment>
<dbReference type="Proteomes" id="UP001595533">
    <property type="component" value="Unassembled WGS sequence"/>
</dbReference>
<dbReference type="RefSeq" id="WP_077409429.1">
    <property type="nucleotide sequence ID" value="NZ_JBHRTS010000001.1"/>
</dbReference>
<reference evidence="2" key="1">
    <citation type="journal article" date="2019" name="Int. J. Syst. Evol. Microbiol.">
        <title>The Global Catalogue of Microorganisms (GCM) 10K type strain sequencing project: providing services to taxonomists for standard genome sequencing and annotation.</title>
        <authorList>
            <consortium name="The Broad Institute Genomics Platform"/>
            <consortium name="The Broad Institute Genome Sequencing Center for Infectious Disease"/>
            <person name="Wu L."/>
            <person name="Ma J."/>
        </authorList>
    </citation>
    <scope>NUCLEOTIDE SEQUENCE [LARGE SCALE GENOMIC DNA]</scope>
    <source>
        <strain evidence="2">KCTC 42953</strain>
    </source>
</reference>
<accession>A0ABV7J778</accession>
<evidence type="ECO:0000313" key="2">
    <source>
        <dbReference type="Proteomes" id="UP001595533"/>
    </source>
</evidence>
<dbReference type="EMBL" id="JBHRTS010000001">
    <property type="protein sequence ID" value="MFC3192745.1"/>
    <property type="molecule type" value="Genomic_DNA"/>
</dbReference>
<protein>
    <submittedName>
        <fullName evidence="1">Uncharacterized protein</fullName>
    </submittedName>
</protein>
<sequence length="109" mass="12529">MALLITGFTKCGLCGEVIEAHHQFHSFAAFIPPGHRLHGFSDASVHQSCLLNCEDYQGLMHLYAGYQQIYERRPLPSPEEAKNFTHWYNNSEDIKSWQAELAQFWSQNS</sequence>
<keyword evidence="2" id="KW-1185">Reference proteome</keyword>
<organism evidence="1 2">
    <name type="scientific">Marinicella sediminis</name>
    <dbReference type="NCBI Taxonomy" id="1792834"/>
    <lineage>
        <taxon>Bacteria</taxon>
        <taxon>Pseudomonadati</taxon>
        <taxon>Pseudomonadota</taxon>
        <taxon>Gammaproteobacteria</taxon>
        <taxon>Lysobacterales</taxon>
        <taxon>Marinicellaceae</taxon>
        <taxon>Marinicella</taxon>
    </lineage>
</organism>
<proteinExistence type="predicted"/>
<name>A0ABV7J778_9GAMM</name>
<evidence type="ECO:0000313" key="1">
    <source>
        <dbReference type="EMBL" id="MFC3192745.1"/>
    </source>
</evidence>